<feature type="domain" description="ABC transporter" evidence="3">
    <location>
        <begin position="41"/>
        <end position="166"/>
    </location>
</feature>
<dbReference type="eggNOG" id="COG1131">
    <property type="taxonomic scope" value="Bacteria"/>
</dbReference>
<proteinExistence type="predicted"/>
<evidence type="ECO:0000256" key="2">
    <source>
        <dbReference type="ARBA" id="ARBA00022840"/>
    </source>
</evidence>
<dbReference type="GO" id="GO:0016887">
    <property type="term" value="F:ATP hydrolysis activity"/>
    <property type="evidence" value="ECO:0007669"/>
    <property type="project" value="InterPro"/>
</dbReference>
<evidence type="ECO:0000259" key="3">
    <source>
        <dbReference type="Pfam" id="PF00005"/>
    </source>
</evidence>
<dbReference type="AlphaFoldDB" id="A0A1P8KFG3"/>
<dbReference type="PANTHER" id="PTHR43158:SF2">
    <property type="entry name" value="SKFA PEPTIDE EXPORT ATP-BINDING PROTEIN SKFE"/>
    <property type="match status" value="1"/>
</dbReference>
<evidence type="ECO:0000256" key="1">
    <source>
        <dbReference type="ARBA" id="ARBA00022741"/>
    </source>
</evidence>
<keyword evidence="5" id="KW-1185">Reference proteome</keyword>
<sequence length="212" mass="22444">MSSAISLAPIAQARALRWAPAGSPVLDLPALQIPPGVSWVGGGEGRGKSSLLRCLAGDLLLPGSSLQIGNTVLATTPAAYRAQVFWIDPRTSAHDQVRGVDFLDRTAAHYPGWDAALLADLTEALDLTPHLEKPLYMLSTGSKRKVWLVAALASGAALTLLDEPFAAVDKTSIRCVLDFLQEAATHTSRAWVLADYEAPRGVPLALTIDLGD</sequence>
<dbReference type="PANTHER" id="PTHR43158">
    <property type="entry name" value="SKFA PEPTIDE EXPORT ATP-BINDING PROTEIN SKFE"/>
    <property type="match status" value="1"/>
</dbReference>
<dbReference type="KEGG" id="rsb:RS694_04600"/>
<name>A0A1P8KFG3_9BURK</name>
<dbReference type="STRING" id="1484693.RS694_04600"/>
<dbReference type="InterPro" id="IPR003439">
    <property type="entry name" value="ABC_transporter-like_ATP-bd"/>
</dbReference>
<dbReference type="GO" id="GO:0005524">
    <property type="term" value="F:ATP binding"/>
    <property type="evidence" value="ECO:0007669"/>
    <property type="project" value="UniProtKB-KW"/>
</dbReference>
<dbReference type="Pfam" id="PF00005">
    <property type="entry name" value="ABC_tran"/>
    <property type="match status" value="1"/>
</dbReference>
<keyword evidence="1" id="KW-0547">Nucleotide-binding</keyword>
<keyword evidence="2" id="KW-0067">ATP-binding</keyword>
<accession>A0A1P8KFG3</accession>
<dbReference type="Proteomes" id="UP000186110">
    <property type="component" value="Chromosome"/>
</dbReference>
<gene>
    <name evidence="4" type="ORF">RS694_04600</name>
</gene>
<evidence type="ECO:0000313" key="4">
    <source>
        <dbReference type="EMBL" id="APW44688.1"/>
    </source>
</evidence>
<dbReference type="Gene3D" id="3.40.50.300">
    <property type="entry name" value="P-loop containing nucleotide triphosphate hydrolases"/>
    <property type="match status" value="1"/>
</dbReference>
<dbReference type="RefSeq" id="WP_029705503.1">
    <property type="nucleotide sequence ID" value="NZ_CP019239.1"/>
</dbReference>
<evidence type="ECO:0000313" key="5">
    <source>
        <dbReference type="Proteomes" id="UP000186110"/>
    </source>
</evidence>
<dbReference type="SUPFAM" id="SSF52540">
    <property type="entry name" value="P-loop containing nucleoside triphosphate hydrolases"/>
    <property type="match status" value="1"/>
</dbReference>
<organism evidence="4 5">
    <name type="scientific">Rhodoferax saidenbachensis</name>
    <dbReference type="NCBI Taxonomy" id="1484693"/>
    <lineage>
        <taxon>Bacteria</taxon>
        <taxon>Pseudomonadati</taxon>
        <taxon>Pseudomonadota</taxon>
        <taxon>Betaproteobacteria</taxon>
        <taxon>Burkholderiales</taxon>
        <taxon>Comamonadaceae</taxon>
        <taxon>Rhodoferax</taxon>
    </lineage>
</organism>
<reference evidence="4 5" key="1">
    <citation type="submission" date="2017-01" db="EMBL/GenBank/DDBJ databases">
        <authorList>
            <person name="Mah S.A."/>
            <person name="Swanson W.J."/>
            <person name="Moy G.W."/>
            <person name="Vacquier V.D."/>
        </authorList>
    </citation>
    <scope>NUCLEOTIDE SEQUENCE [LARGE SCALE GENOMIC DNA]</scope>
    <source>
        <strain evidence="4 5">DSM 22694</strain>
    </source>
</reference>
<protein>
    <recommendedName>
        <fullName evidence="3">ABC transporter domain-containing protein</fullName>
    </recommendedName>
</protein>
<dbReference type="EMBL" id="CP019239">
    <property type="protein sequence ID" value="APW44688.1"/>
    <property type="molecule type" value="Genomic_DNA"/>
</dbReference>
<dbReference type="InterPro" id="IPR027417">
    <property type="entry name" value="P-loop_NTPase"/>
</dbReference>